<dbReference type="AlphaFoldDB" id="A0A0E9VZ10"/>
<organism evidence="1">
    <name type="scientific">Anguilla anguilla</name>
    <name type="common">European freshwater eel</name>
    <name type="synonym">Muraena anguilla</name>
    <dbReference type="NCBI Taxonomy" id="7936"/>
    <lineage>
        <taxon>Eukaryota</taxon>
        <taxon>Metazoa</taxon>
        <taxon>Chordata</taxon>
        <taxon>Craniata</taxon>
        <taxon>Vertebrata</taxon>
        <taxon>Euteleostomi</taxon>
        <taxon>Actinopterygii</taxon>
        <taxon>Neopterygii</taxon>
        <taxon>Teleostei</taxon>
        <taxon>Anguilliformes</taxon>
        <taxon>Anguillidae</taxon>
        <taxon>Anguilla</taxon>
    </lineage>
</organism>
<sequence length="22" mass="2452">MCFAFGSSFFIALNLQLLSTQL</sequence>
<accession>A0A0E9VZ10</accession>
<dbReference type="EMBL" id="GBXM01025291">
    <property type="protein sequence ID" value="JAH83286.1"/>
    <property type="molecule type" value="Transcribed_RNA"/>
</dbReference>
<reference evidence="1" key="2">
    <citation type="journal article" date="2015" name="Fish Shellfish Immunol.">
        <title>Early steps in the European eel (Anguilla anguilla)-Vibrio vulnificus interaction in the gills: Role of the RtxA13 toxin.</title>
        <authorList>
            <person name="Callol A."/>
            <person name="Pajuelo D."/>
            <person name="Ebbesson L."/>
            <person name="Teles M."/>
            <person name="MacKenzie S."/>
            <person name="Amaro C."/>
        </authorList>
    </citation>
    <scope>NUCLEOTIDE SEQUENCE</scope>
</reference>
<evidence type="ECO:0000313" key="1">
    <source>
        <dbReference type="EMBL" id="JAH83286.1"/>
    </source>
</evidence>
<name>A0A0E9VZ10_ANGAN</name>
<reference evidence="1" key="1">
    <citation type="submission" date="2014-11" db="EMBL/GenBank/DDBJ databases">
        <authorList>
            <person name="Amaro Gonzalez C."/>
        </authorList>
    </citation>
    <scope>NUCLEOTIDE SEQUENCE</scope>
</reference>
<protein>
    <submittedName>
        <fullName evidence="1">Uncharacterized protein</fullName>
    </submittedName>
</protein>
<proteinExistence type="predicted"/>